<dbReference type="SUPFAM" id="SSF159501">
    <property type="entry name" value="EreA/ChaN-like"/>
    <property type="match status" value="1"/>
</dbReference>
<accession>A0ABM8EQL4</accession>
<dbReference type="Pfam" id="PF04187">
    <property type="entry name" value="Cofac_haem_bdg"/>
    <property type="match status" value="1"/>
</dbReference>
<feature type="domain" description="Haem-binding uptake Tiki superfamily ChaN" evidence="1">
    <location>
        <begin position="38"/>
        <end position="240"/>
    </location>
</feature>
<evidence type="ECO:0000313" key="2">
    <source>
        <dbReference type="EMBL" id="BDV44537.1"/>
    </source>
</evidence>
<protein>
    <recommendedName>
        <fullName evidence="1">Haem-binding uptake Tiki superfamily ChaN domain-containing protein</fullName>
    </recommendedName>
</protein>
<dbReference type="Gene3D" id="3.40.50.11550">
    <property type="match status" value="1"/>
</dbReference>
<dbReference type="CDD" id="cd14727">
    <property type="entry name" value="ChanN-like"/>
    <property type="match status" value="1"/>
</dbReference>
<reference evidence="2 3" key="1">
    <citation type="submission" date="2022-12" db="EMBL/GenBank/DDBJ databases">
        <title>Polyphasic characterization of Geotalea uranireducens NIT-SL11 newly isolated from a complex of sewage sludge and microbially reduced graphene oxide.</title>
        <authorList>
            <person name="Xie L."/>
            <person name="Yoshida N."/>
            <person name="Meng L."/>
        </authorList>
    </citation>
    <scope>NUCLEOTIDE SEQUENCE [LARGE SCALE GENOMIC DNA]</scope>
    <source>
        <strain evidence="2 3">NIT-SL11</strain>
    </source>
</reference>
<gene>
    <name evidence="2" type="ORF">GURASL_34600</name>
</gene>
<dbReference type="Proteomes" id="UP001317705">
    <property type="component" value="Chromosome"/>
</dbReference>
<proteinExistence type="predicted"/>
<evidence type="ECO:0000313" key="3">
    <source>
        <dbReference type="Proteomes" id="UP001317705"/>
    </source>
</evidence>
<organism evidence="2 3">
    <name type="scientific">Geotalea uraniireducens</name>
    <dbReference type="NCBI Taxonomy" id="351604"/>
    <lineage>
        <taxon>Bacteria</taxon>
        <taxon>Pseudomonadati</taxon>
        <taxon>Thermodesulfobacteriota</taxon>
        <taxon>Desulfuromonadia</taxon>
        <taxon>Geobacterales</taxon>
        <taxon>Geobacteraceae</taxon>
        <taxon>Geotalea</taxon>
    </lineage>
</organism>
<dbReference type="InterPro" id="IPR007314">
    <property type="entry name" value="Cofac_haem-bd_dom"/>
</dbReference>
<name>A0ABM8EQL4_9BACT</name>
<evidence type="ECO:0000259" key="1">
    <source>
        <dbReference type="Pfam" id="PF04187"/>
    </source>
</evidence>
<sequence>MVVPLAVLAAVILLAVASRGHDLIVRVKDNREIPFHEMVREIKAARLVYVGEIHDVQADHDFQLRVIRALAEAGVPLAIGMEMFTAESQEALDRWTAGALAEKEFREVYYRNWQMPWHFYGAILCYAREKRIPVVGLNIPREIARKVARHGFASLAPEEKARLVPNVTCDVNSAYMEMVRRAYADHAPEKDLFRNFCEAQQLWNKSMAFHIVRFARRNPGRTMVVITGAGHAIRGGIPAEVAGDDPALGGWVILPDSRAHRGEVTVADADYLWLTH</sequence>
<dbReference type="EMBL" id="AP027151">
    <property type="protein sequence ID" value="BDV44537.1"/>
    <property type="molecule type" value="Genomic_DNA"/>
</dbReference>
<keyword evidence="3" id="KW-1185">Reference proteome</keyword>